<dbReference type="Gene3D" id="3.10.180.10">
    <property type="entry name" value="2,3-Dihydroxybiphenyl 1,2-Dioxygenase, domain 1"/>
    <property type="match status" value="1"/>
</dbReference>
<dbReference type="GO" id="GO:0004493">
    <property type="term" value="F:methylmalonyl-CoA epimerase activity"/>
    <property type="evidence" value="ECO:0007669"/>
    <property type="project" value="TreeGrafter"/>
</dbReference>
<dbReference type="GO" id="GO:0016829">
    <property type="term" value="F:lyase activity"/>
    <property type="evidence" value="ECO:0007669"/>
    <property type="project" value="UniProtKB-KW"/>
</dbReference>
<keyword evidence="4" id="KW-1185">Reference proteome</keyword>
<dbReference type="GO" id="GO:0046872">
    <property type="term" value="F:metal ion binding"/>
    <property type="evidence" value="ECO:0007669"/>
    <property type="project" value="UniProtKB-KW"/>
</dbReference>
<dbReference type="InterPro" id="IPR029068">
    <property type="entry name" value="Glyas_Bleomycin-R_OHBP_Dase"/>
</dbReference>
<name>Q2SLE3_HAHCH</name>
<feature type="domain" description="VOC" evidence="2">
    <location>
        <begin position="12"/>
        <end position="139"/>
    </location>
</feature>
<sequence length="163" mass="18301">MSKLMLRHKAKKIDHVAIAVLDLEQAIGYFSMMGFTLSDRMTTTGAHSAMHSAVMEAGPIKFVLLEGANETSQITRFINEYGPGPQHIAIEVENVESLCKELEKQGLDFSTKTIKGPELIQRFTVRCPNSGVMIEFIERNEEEGFSEQNVEDLFRQLEASDAY</sequence>
<dbReference type="EMBL" id="CP000155">
    <property type="protein sequence ID" value="ABC28531.1"/>
    <property type="molecule type" value="Genomic_DNA"/>
</dbReference>
<accession>Q2SLE3</accession>
<gene>
    <name evidence="3" type="ordered locus">HCH_01678</name>
</gene>
<keyword evidence="3" id="KW-0456">Lyase</keyword>
<dbReference type="Pfam" id="PF13669">
    <property type="entry name" value="Glyoxalase_4"/>
    <property type="match status" value="1"/>
</dbReference>
<keyword evidence="1" id="KW-0479">Metal-binding</keyword>
<evidence type="ECO:0000313" key="3">
    <source>
        <dbReference type="EMBL" id="ABC28531.1"/>
    </source>
</evidence>
<dbReference type="SUPFAM" id="SSF54593">
    <property type="entry name" value="Glyoxalase/Bleomycin resistance protein/Dihydroxybiphenyl dioxygenase"/>
    <property type="match status" value="1"/>
</dbReference>
<dbReference type="PROSITE" id="PS51819">
    <property type="entry name" value="VOC"/>
    <property type="match status" value="1"/>
</dbReference>
<dbReference type="Proteomes" id="UP000000238">
    <property type="component" value="Chromosome"/>
</dbReference>
<dbReference type="InterPro" id="IPR051785">
    <property type="entry name" value="MMCE/EMCE_epimerase"/>
</dbReference>
<proteinExistence type="predicted"/>
<dbReference type="KEGG" id="hch:HCH_01678"/>
<evidence type="ECO:0000313" key="4">
    <source>
        <dbReference type="Proteomes" id="UP000000238"/>
    </source>
</evidence>
<dbReference type="eggNOG" id="COG3185">
    <property type="taxonomic scope" value="Bacteria"/>
</dbReference>
<dbReference type="PANTHER" id="PTHR43048">
    <property type="entry name" value="METHYLMALONYL-COA EPIMERASE"/>
    <property type="match status" value="1"/>
</dbReference>
<dbReference type="HOGENOM" id="CLU_046006_5_1_6"/>
<organism evidence="3 4">
    <name type="scientific">Hahella chejuensis (strain KCTC 2396)</name>
    <dbReference type="NCBI Taxonomy" id="349521"/>
    <lineage>
        <taxon>Bacteria</taxon>
        <taxon>Pseudomonadati</taxon>
        <taxon>Pseudomonadota</taxon>
        <taxon>Gammaproteobacteria</taxon>
        <taxon>Oceanospirillales</taxon>
        <taxon>Hahellaceae</taxon>
        <taxon>Hahella</taxon>
    </lineage>
</organism>
<protein>
    <submittedName>
        <fullName evidence="3">Lactoylglutathione lyase</fullName>
    </submittedName>
</protein>
<dbReference type="SMR" id="Q2SLE3"/>
<dbReference type="PANTHER" id="PTHR43048:SF3">
    <property type="entry name" value="METHYLMALONYL-COA EPIMERASE, MITOCHONDRIAL"/>
    <property type="match status" value="1"/>
</dbReference>
<evidence type="ECO:0000259" key="2">
    <source>
        <dbReference type="PROSITE" id="PS51819"/>
    </source>
</evidence>
<dbReference type="STRING" id="349521.HCH_01678"/>
<dbReference type="GO" id="GO:0046491">
    <property type="term" value="P:L-methylmalonyl-CoA metabolic process"/>
    <property type="evidence" value="ECO:0007669"/>
    <property type="project" value="TreeGrafter"/>
</dbReference>
<dbReference type="AlphaFoldDB" id="Q2SLE3"/>
<evidence type="ECO:0000256" key="1">
    <source>
        <dbReference type="ARBA" id="ARBA00022723"/>
    </source>
</evidence>
<dbReference type="InterPro" id="IPR037523">
    <property type="entry name" value="VOC_core"/>
</dbReference>
<reference evidence="3 4" key="1">
    <citation type="journal article" date="2005" name="Nucleic Acids Res.">
        <title>Genomic blueprint of Hahella chejuensis, a marine microbe producing an algicidal agent.</title>
        <authorList>
            <person name="Jeong H."/>
            <person name="Yim J.H."/>
            <person name="Lee C."/>
            <person name="Choi S.-H."/>
            <person name="Park Y.K."/>
            <person name="Yoon S.H."/>
            <person name="Hur C.-G."/>
            <person name="Kang H.-Y."/>
            <person name="Kim D."/>
            <person name="Lee H.H."/>
            <person name="Park K.H."/>
            <person name="Park S.-H."/>
            <person name="Park H.-S."/>
            <person name="Lee H.K."/>
            <person name="Oh T.K."/>
            <person name="Kim J.F."/>
        </authorList>
    </citation>
    <scope>NUCLEOTIDE SEQUENCE [LARGE SCALE GENOMIC DNA]</scope>
    <source>
        <strain evidence="3 4">KCTC 2396</strain>
    </source>
</reference>